<gene>
    <name evidence="3" type="ORF">PCOR1329_LOCUS82468</name>
</gene>
<comment type="caution">
    <text evidence="3">The sequence shown here is derived from an EMBL/GenBank/DDBJ whole genome shotgun (WGS) entry which is preliminary data.</text>
</comment>
<evidence type="ECO:0000256" key="2">
    <source>
        <dbReference type="SAM" id="MobiDB-lite"/>
    </source>
</evidence>
<proteinExistence type="predicted"/>
<name>A0ABN9Y4K2_9DINO</name>
<keyword evidence="1" id="KW-0175">Coiled coil</keyword>
<protein>
    <submittedName>
        <fullName evidence="3">Uncharacterized protein</fullName>
    </submittedName>
</protein>
<dbReference type="Proteomes" id="UP001189429">
    <property type="component" value="Unassembled WGS sequence"/>
</dbReference>
<feature type="compositionally biased region" description="Basic and acidic residues" evidence="2">
    <location>
        <begin position="108"/>
        <end position="122"/>
    </location>
</feature>
<reference evidence="3" key="1">
    <citation type="submission" date="2023-10" db="EMBL/GenBank/DDBJ databases">
        <authorList>
            <person name="Chen Y."/>
            <person name="Shah S."/>
            <person name="Dougan E. K."/>
            <person name="Thang M."/>
            <person name="Chan C."/>
        </authorList>
    </citation>
    <scope>NUCLEOTIDE SEQUENCE [LARGE SCALE GENOMIC DNA]</scope>
</reference>
<evidence type="ECO:0000313" key="4">
    <source>
        <dbReference type="Proteomes" id="UP001189429"/>
    </source>
</evidence>
<evidence type="ECO:0000313" key="3">
    <source>
        <dbReference type="EMBL" id="CAK0907466.1"/>
    </source>
</evidence>
<keyword evidence="4" id="KW-1185">Reference proteome</keyword>
<organism evidence="3 4">
    <name type="scientific">Prorocentrum cordatum</name>
    <dbReference type="NCBI Taxonomy" id="2364126"/>
    <lineage>
        <taxon>Eukaryota</taxon>
        <taxon>Sar</taxon>
        <taxon>Alveolata</taxon>
        <taxon>Dinophyceae</taxon>
        <taxon>Prorocentrales</taxon>
        <taxon>Prorocentraceae</taxon>
        <taxon>Prorocentrum</taxon>
    </lineage>
</organism>
<evidence type="ECO:0000256" key="1">
    <source>
        <dbReference type="SAM" id="Coils"/>
    </source>
</evidence>
<feature type="region of interest" description="Disordered" evidence="2">
    <location>
        <begin position="1"/>
        <end position="33"/>
    </location>
</feature>
<feature type="region of interest" description="Disordered" evidence="2">
    <location>
        <begin position="106"/>
        <end position="132"/>
    </location>
</feature>
<feature type="coiled-coil region" evidence="1">
    <location>
        <begin position="74"/>
        <end position="101"/>
    </location>
</feature>
<sequence>MPLRLGAPLRRRPARAGGAGRRRPEADECAAPAARQASSRCAAARAGAHARAHRICPETMESTGVIAMVDLLIKDDLDKEMTEAETQEKNNQEEYEKLMKEGLLGGAGHEHEDAGRQGREQGELGGRPAGQEGRAQVCLQGADGHGEVHHVPALRVRLAHTVSICAAARRPARTRSTA</sequence>
<dbReference type="EMBL" id="CAUYUJ010021860">
    <property type="protein sequence ID" value="CAK0907466.1"/>
    <property type="molecule type" value="Genomic_DNA"/>
</dbReference>
<accession>A0ABN9Y4K2</accession>